<dbReference type="AlphaFoldDB" id="A0A832H4R2"/>
<name>A0A832H4R2_9CYAN</name>
<dbReference type="EMBL" id="DSRD01000505">
    <property type="protein sequence ID" value="HGW94201.1"/>
    <property type="molecule type" value="Genomic_DNA"/>
</dbReference>
<protein>
    <submittedName>
        <fullName evidence="1">Uncharacterized protein</fullName>
    </submittedName>
</protein>
<organism evidence="1">
    <name type="scientific">Oscillatoriales cyanobacterium SpSt-402</name>
    <dbReference type="NCBI Taxonomy" id="2282168"/>
    <lineage>
        <taxon>Bacteria</taxon>
        <taxon>Bacillati</taxon>
        <taxon>Cyanobacteriota</taxon>
        <taxon>Cyanophyceae</taxon>
        <taxon>Oscillatoriophycideae</taxon>
        <taxon>Oscillatoriales</taxon>
    </lineage>
</organism>
<evidence type="ECO:0000313" key="1">
    <source>
        <dbReference type="EMBL" id="HGW94201.1"/>
    </source>
</evidence>
<gene>
    <name evidence="1" type="ORF">ENR47_07955</name>
</gene>
<proteinExistence type="predicted"/>
<sequence>MDTQAQARALMLRHQHLIKNREQCLLSRAATEIGMPAEIAMRNAEHGKARPYCSAYDRSNVGLS</sequence>
<reference evidence="1" key="1">
    <citation type="journal article" date="2020" name="mSystems">
        <title>Genome- and Community-Level Interaction Insights into Carbon Utilization and Element Cycling Functions of Hydrothermarchaeota in Hydrothermal Sediment.</title>
        <authorList>
            <person name="Zhou Z."/>
            <person name="Liu Y."/>
            <person name="Xu W."/>
            <person name="Pan J."/>
            <person name="Luo Z.H."/>
            <person name="Li M."/>
        </authorList>
    </citation>
    <scope>NUCLEOTIDE SEQUENCE [LARGE SCALE GENOMIC DNA]</scope>
    <source>
        <strain evidence="1">SpSt-402</strain>
    </source>
</reference>
<accession>A0A832H4R2</accession>
<comment type="caution">
    <text evidence="1">The sequence shown here is derived from an EMBL/GenBank/DDBJ whole genome shotgun (WGS) entry which is preliminary data.</text>
</comment>